<comment type="caution">
    <text evidence="1">The sequence shown here is derived from an EMBL/GenBank/DDBJ whole genome shotgun (WGS) entry which is preliminary data.</text>
</comment>
<accession>A0ACC1QGW1</accession>
<proteinExistence type="predicted"/>
<dbReference type="EMBL" id="JANAKD010002352">
    <property type="protein sequence ID" value="KAJ3473850.1"/>
    <property type="molecule type" value="Genomic_DNA"/>
</dbReference>
<name>A0ACC1QGW1_9HYPO</name>
<evidence type="ECO:0000313" key="1">
    <source>
        <dbReference type="EMBL" id="KAJ3473850.1"/>
    </source>
</evidence>
<keyword evidence="2" id="KW-1185">Reference proteome</keyword>
<reference evidence="1" key="1">
    <citation type="submission" date="2022-07" db="EMBL/GenBank/DDBJ databases">
        <title>Genome Sequence of Lecanicillium saksenae.</title>
        <authorList>
            <person name="Buettner E."/>
        </authorList>
    </citation>
    <scope>NUCLEOTIDE SEQUENCE</scope>
    <source>
        <strain evidence="1">VT-O1</strain>
    </source>
</reference>
<organism evidence="1 2">
    <name type="scientific">Lecanicillium saksenae</name>
    <dbReference type="NCBI Taxonomy" id="468837"/>
    <lineage>
        <taxon>Eukaryota</taxon>
        <taxon>Fungi</taxon>
        <taxon>Dikarya</taxon>
        <taxon>Ascomycota</taxon>
        <taxon>Pezizomycotina</taxon>
        <taxon>Sordariomycetes</taxon>
        <taxon>Hypocreomycetidae</taxon>
        <taxon>Hypocreales</taxon>
        <taxon>Cordycipitaceae</taxon>
        <taxon>Lecanicillium</taxon>
    </lineage>
</organism>
<sequence>MMMEARQGAGLGVTMPARVHSPWPRVYHAPTPTPIPGAMPGYVNSSSNFTLPGSSNSHTRKLSLGTWSTHKSIKYGRGKYADVELMPQPSDDSDDPLNWSRWRKDLNLAALLSMVGLVGAMKTVFLTTNSIAAEHYDKSYVAIAALTGVPLMLSSLTGGAACVVARIWGRRPVYLLATALLFVGSIWNTTAVNSYGSCMGARVVQGLGWGVFDTLVMTSIQDTYFEHQRNLRVTLYNVLSIAATWGAPLVGVPHH</sequence>
<dbReference type="Proteomes" id="UP001148737">
    <property type="component" value="Unassembled WGS sequence"/>
</dbReference>
<gene>
    <name evidence="1" type="ORF">NLG97_g10103</name>
</gene>
<evidence type="ECO:0000313" key="2">
    <source>
        <dbReference type="Proteomes" id="UP001148737"/>
    </source>
</evidence>
<protein>
    <submittedName>
        <fullName evidence="1">Uncharacterized protein</fullName>
    </submittedName>
</protein>